<dbReference type="EC" id="2.7.7.6" evidence="8"/>
<dbReference type="GO" id="GO:0016987">
    <property type="term" value="F:sigma factor activity"/>
    <property type="evidence" value="ECO:0007669"/>
    <property type="project" value="UniProtKB-KW"/>
</dbReference>
<evidence type="ECO:0000256" key="1">
    <source>
        <dbReference type="ARBA" id="ARBA00010641"/>
    </source>
</evidence>
<dbReference type="GO" id="GO:0003899">
    <property type="term" value="F:DNA-directed RNA polymerase activity"/>
    <property type="evidence" value="ECO:0007669"/>
    <property type="project" value="UniProtKB-EC"/>
</dbReference>
<evidence type="ECO:0000256" key="4">
    <source>
        <dbReference type="ARBA" id="ARBA00023125"/>
    </source>
</evidence>
<dbReference type="NCBIfam" id="NF009196">
    <property type="entry name" value="PRK12544.1"/>
    <property type="match status" value="1"/>
</dbReference>
<keyword evidence="2" id="KW-0805">Transcription regulation</keyword>
<reference evidence="8 9" key="1">
    <citation type="submission" date="2006-03" db="EMBL/GenBank/DDBJ databases">
        <authorList>
            <person name="Pinhassi J."/>
            <person name="Pedros-Alio C."/>
            <person name="Ferriera S."/>
            <person name="Johnson J."/>
            <person name="Kravitz S."/>
            <person name="Halpern A."/>
            <person name="Remington K."/>
            <person name="Beeson K."/>
            <person name="Tran B."/>
            <person name="Rogers Y.-H."/>
            <person name="Friedman R."/>
            <person name="Venter J.C."/>
        </authorList>
    </citation>
    <scope>NUCLEOTIDE SEQUENCE [LARGE SCALE GENOMIC DNA]</scope>
    <source>
        <strain evidence="8 9">RED65</strain>
    </source>
</reference>
<dbReference type="Proteomes" id="UP000004263">
    <property type="component" value="Unassembled WGS sequence"/>
</dbReference>
<dbReference type="GO" id="GO:0006352">
    <property type="term" value="P:DNA-templated transcription initiation"/>
    <property type="evidence" value="ECO:0007669"/>
    <property type="project" value="InterPro"/>
</dbReference>
<dbReference type="InterPro" id="IPR036388">
    <property type="entry name" value="WH-like_DNA-bd_sf"/>
</dbReference>
<dbReference type="STRING" id="207949.RED65_07814"/>
<dbReference type="EMBL" id="AAQH01000022">
    <property type="protein sequence ID" value="EAT11174.1"/>
    <property type="molecule type" value="Genomic_DNA"/>
</dbReference>
<keyword evidence="8" id="KW-0808">Transferase</keyword>
<dbReference type="InterPro" id="IPR013324">
    <property type="entry name" value="RNA_pol_sigma_r3/r4-like"/>
</dbReference>
<proteinExistence type="inferred from homology"/>
<keyword evidence="8" id="KW-0548">Nucleotidyltransferase</keyword>
<dbReference type="SUPFAM" id="SSF88659">
    <property type="entry name" value="Sigma3 and sigma4 domains of RNA polymerase sigma factors"/>
    <property type="match status" value="1"/>
</dbReference>
<keyword evidence="5" id="KW-0804">Transcription</keyword>
<keyword evidence="9" id="KW-1185">Reference proteome</keyword>
<evidence type="ECO:0000259" key="6">
    <source>
        <dbReference type="Pfam" id="PF04542"/>
    </source>
</evidence>
<dbReference type="InterPro" id="IPR007627">
    <property type="entry name" value="RNA_pol_sigma70_r2"/>
</dbReference>
<dbReference type="InterPro" id="IPR013325">
    <property type="entry name" value="RNA_pol_sigma_r2"/>
</dbReference>
<comment type="similarity">
    <text evidence="1">Belongs to the sigma-70 factor family. ECF subfamily.</text>
</comment>
<protein>
    <submittedName>
        <fullName evidence="8">RNA polymerase sigma-70 factor</fullName>
        <ecNumber evidence="8">2.7.7.6</ecNumber>
    </submittedName>
</protein>
<dbReference type="Pfam" id="PF04542">
    <property type="entry name" value="Sigma70_r2"/>
    <property type="match status" value="1"/>
</dbReference>
<dbReference type="InterPro" id="IPR014284">
    <property type="entry name" value="RNA_pol_sigma-70_dom"/>
</dbReference>
<evidence type="ECO:0000256" key="5">
    <source>
        <dbReference type="ARBA" id="ARBA00023163"/>
    </source>
</evidence>
<feature type="domain" description="RNA polymerase sigma-70 region 2" evidence="6">
    <location>
        <begin position="18"/>
        <end position="83"/>
    </location>
</feature>
<evidence type="ECO:0000259" key="7">
    <source>
        <dbReference type="Pfam" id="PF08281"/>
    </source>
</evidence>
<evidence type="ECO:0000256" key="3">
    <source>
        <dbReference type="ARBA" id="ARBA00023082"/>
    </source>
</evidence>
<evidence type="ECO:0000313" key="8">
    <source>
        <dbReference type="EMBL" id="EAT11174.1"/>
    </source>
</evidence>
<dbReference type="HOGENOM" id="CLU_047691_2_0_6"/>
<dbReference type="AlphaFoldDB" id="Q1MYW7"/>
<dbReference type="PANTHER" id="PTHR43133">
    <property type="entry name" value="RNA POLYMERASE ECF-TYPE SIGMA FACTO"/>
    <property type="match status" value="1"/>
</dbReference>
<dbReference type="GO" id="GO:0003677">
    <property type="term" value="F:DNA binding"/>
    <property type="evidence" value="ECO:0007669"/>
    <property type="project" value="UniProtKB-KW"/>
</dbReference>
<dbReference type="NCBIfam" id="TIGR02943">
    <property type="entry name" value="Sig70_famx1"/>
    <property type="match status" value="1"/>
</dbReference>
<dbReference type="NCBIfam" id="TIGR02937">
    <property type="entry name" value="sigma70-ECF"/>
    <property type="match status" value="1"/>
</dbReference>
<dbReference type="OrthoDB" id="9782108at2"/>
<organism evidence="8 9">
    <name type="scientific">Bermanella marisrubri</name>
    <dbReference type="NCBI Taxonomy" id="207949"/>
    <lineage>
        <taxon>Bacteria</taxon>
        <taxon>Pseudomonadati</taxon>
        <taxon>Pseudomonadota</taxon>
        <taxon>Gammaproteobacteria</taxon>
        <taxon>Oceanospirillales</taxon>
        <taxon>Oceanospirillaceae</taxon>
        <taxon>Bermanella</taxon>
    </lineage>
</organism>
<dbReference type="PANTHER" id="PTHR43133:SF8">
    <property type="entry name" value="RNA POLYMERASE SIGMA FACTOR HI_1459-RELATED"/>
    <property type="match status" value="1"/>
</dbReference>
<accession>Q1MYW7</accession>
<comment type="caution">
    <text evidence="8">The sequence shown here is derived from an EMBL/GenBank/DDBJ whole genome shotgun (WGS) entry which is preliminary data.</text>
</comment>
<dbReference type="InterPro" id="IPR014289">
    <property type="entry name" value="RNA_pol_sigma-24-rel"/>
</dbReference>
<name>Q1MYW7_9GAMM</name>
<keyword evidence="3" id="KW-0731">Sigma factor</keyword>
<sequence length="195" mass="23149">MANPSYEQNLLSDPSYLEDLRQFMLKFAMTQLQDSSLAEDAVQEALTSAFKNAQSFERRSALKTWVFAILKNKIIDILRQRQKLVEASRLDMDEDDMHDLFNEHGHWHRHERPVDWNQPLDSVHDEQFWKIMEICMEKLPATQGKIFMMREVLGLDSSEICEQESLTTSNLHVQLYRARIRLRECLENHWFAHNQ</sequence>
<dbReference type="RefSeq" id="WP_007018915.1">
    <property type="nucleotide sequence ID" value="NZ_CH724119.1"/>
</dbReference>
<dbReference type="InterPro" id="IPR039425">
    <property type="entry name" value="RNA_pol_sigma-70-like"/>
</dbReference>
<evidence type="ECO:0000313" key="9">
    <source>
        <dbReference type="Proteomes" id="UP000004263"/>
    </source>
</evidence>
<keyword evidence="4" id="KW-0238">DNA-binding</keyword>
<dbReference type="Gene3D" id="1.10.10.10">
    <property type="entry name" value="Winged helix-like DNA-binding domain superfamily/Winged helix DNA-binding domain"/>
    <property type="match status" value="1"/>
</dbReference>
<gene>
    <name evidence="8" type="ORF">RED65_07814</name>
</gene>
<dbReference type="SUPFAM" id="SSF88946">
    <property type="entry name" value="Sigma2 domain of RNA polymerase sigma factors"/>
    <property type="match status" value="1"/>
</dbReference>
<feature type="domain" description="RNA polymerase sigma factor 70 region 4 type 2" evidence="7">
    <location>
        <begin position="135"/>
        <end position="182"/>
    </location>
</feature>
<dbReference type="Gene3D" id="1.10.1740.10">
    <property type="match status" value="1"/>
</dbReference>
<dbReference type="Pfam" id="PF08281">
    <property type="entry name" value="Sigma70_r4_2"/>
    <property type="match status" value="1"/>
</dbReference>
<dbReference type="InterPro" id="IPR013249">
    <property type="entry name" value="RNA_pol_sigma70_r4_t2"/>
</dbReference>
<evidence type="ECO:0000256" key="2">
    <source>
        <dbReference type="ARBA" id="ARBA00023015"/>
    </source>
</evidence>